<accession>A0A317V8C8</accession>
<evidence type="ECO:0000313" key="3">
    <source>
        <dbReference type="Proteomes" id="UP000247233"/>
    </source>
</evidence>
<proteinExistence type="predicted"/>
<dbReference type="OrthoDB" id="4991875at2759"/>
<dbReference type="AlphaFoldDB" id="A0A317V8C8"/>
<dbReference type="RefSeq" id="XP_025395448.1">
    <property type="nucleotide sequence ID" value="XM_025544192.1"/>
</dbReference>
<name>A0A317V8C8_9EURO</name>
<keyword evidence="3" id="KW-1185">Reference proteome</keyword>
<reference evidence="2 3" key="1">
    <citation type="submission" date="2016-12" db="EMBL/GenBank/DDBJ databases">
        <title>The genomes of Aspergillus section Nigri reveals drivers in fungal speciation.</title>
        <authorList>
            <consortium name="DOE Joint Genome Institute"/>
            <person name="Vesth T.C."/>
            <person name="Nybo J."/>
            <person name="Theobald S."/>
            <person name="Brandl J."/>
            <person name="Frisvad J.C."/>
            <person name="Nielsen K.F."/>
            <person name="Lyhne E.K."/>
            <person name="Kogle M.E."/>
            <person name="Kuo A."/>
            <person name="Riley R."/>
            <person name="Clum A."/>
            <person name="Nolan M."/>
            <person name="Lipzen A."/>
            <person name="Salamov A."/>
            <person name="Henrissat B."/>
            <person name="Wiebenga A."/>
            <person name="De Vries R.P."/>
            <person name="Grigoriev I.V."/>
            <person name="Mortensen U.H."/>
            <person name="Andersen M.R."/>
            <person name="Baker S.E."/>
        </authorList>
    </citation>
    <scope>NUCLEOTIDE SEQUENCE [LARGE SCALE GENOMIC DNA]</scope>
    <source>
        <strain evidence="2 3">CBS 117.55</strain>
    </source>
</reference>
<protein>
    <recommendedName>
        <fullName evidence="4">Ig-like domain-containing protein</fullName>
    </recommendedName>
</protein>
<dbReference type="VEuPathDB" id="FungiDB:BO70DRAFT_365903"/>
<dbReference type="Proteomes" id="UP000247233">
    <property type="component" value="Unassembled WGS sequence"/>
</dbReference>
<evidence type="ECO:0000256" key="1">
    <source>
        <dbReference type="SAM" id="SignalP"/>
    </source>
</evidence>
<sequence>MQLTLPLLPLLTLLTTLTTLTTATTTSTIVGVLIPDWSVTIPSYTSTGATVVSINALETTYKVSCLSGAATSLCHIDHPWTMIQGETTASFTGVYTAWSSGSDAVTATRDWACSFTSLTESVSCSLSYQATGTYDGSTYATSTSTKAKFATDKVQYDELLVTGGVNSFTAPAATETPGVAAGGVVGPARAMVTAAVVAVAAAVI</sequence>
<feature type="signal peptide" evidence="1">
    <location>
        <begin position="1"/>
        <end position="23"/>
    </location>
</feature>
<evidence type="ECO:0000313" key="2">
    <source>
        <dbReference type="EMBL" id="PWY69092.1"/>
    </source>
</evidence>
<dbReference type="EMBL" id="MSFL01000034">
    <property type="protein sequence ID" value="PWY69092.1"/>
    <property type="molecule type" value="Genomic_DNA"/>
</dbReference>
<gene>
    <name evidence="2" type="ORF">BO70DRAFT_365903</name>
</gene>
<dbReference type="STRING" id="1448321.A0A317V8C8"/>
<evidence type="ECO:0008006" key="4">
    <source>
        <dbReference type="Google" id="ProtNLM"/>
    </source>
</evidence>
<dbReference type="GeneID" id="37066429"/>
<comment type="caution">
    <text evidence="2">The sequence shown here is derived from an EMBL/GenBank/DDBJ whole genome shotgun (WGS) entry which is preliminary data.</text>
</comment>
<keyword evidence="1" id="KW-0732">Signal</keyword>
<organism evidence="2 3">
    <name type="scientific">Aspergillus heteromorphus CBS 117.55</name>
    <dbReference type="NCBI Taxonomy" id="1448321"/>
    <lineage>
        <taxon>Eukaryota</taxon>
        <taxon>Fungi</taxon>
        <taxon>Dikarya</taxon>
        <taxon>Ascomycota</taxon>
        <taxon>Pezizomycotina</taxon>
        <taxon>Eurotiomycetes</taxon>
        <taxon>Eurotiomycetidae</taxon>
        <taxon>Eurotiales</taxon>
        <taxon>Aspergillaceae</taxon>
        <taxon>Aspergillus</taxon>
        <taxon>Aspergillus subgen. Circumdati</taxon>
    </lineage>
</organism>
<feature type="chain" id="PRO_5016373912" description="Ig-like domain-containing protein" evidence="1">
    <location>
        <begin position="24"/>
        <end position="204"/>
    </location>
</feature>